<keyword evidence="4 7" id="KW-0406">Ion transport</keyword>
<dbReference type="GO" id="GO:0046933">
    <property type="term" value="F:proton-transporting ATP synthase activity, rotational mechanism"/>
    <property type="evidence" value="ECO:0007669"/>
    <property type="project" value="UniProtKB-UniRule"/>
</dbReference>
<dbReference type="HAMAP" id="MF_01416">
    <property type="entry name" value="ATP_synth_delta_bact"/>
    <property type="match status" value="1"/>
</dbReference>
<comment type="subcellular location">
    <subcellularLocation>
        <location evidence="7">Cell membrane</location>
        <topology evidence="7">Peripheral membrane protein</topology>
    </subcellularLocation>
    <subcellularLocation>
        <location evidence="1">Membrane</location>
    </subcellularLocation>
</comment>
<keyword evidence="7" id="KW-1003">Cell membrane</keyword>
<comment type="similarity">
    <text evidence="7">Belongs to the ATPase delta chain family.</text>
</comment>
<dbReference type="InterPro" id="IPR026015">
    <property type="entry name" value="ATP_synth_OSCP/delta_N_sf"/>
</dbReference>
<dbReference type="NCBIfam" id="TIGR01145">
    <property type="entry name" value="ATP_synt_delta"/>
    <property type="match status" value="1"/>
</dbReference>
<evidence type="ECO:0000256" key="7">
    <source>
        <dbReference type="HAMAP-Rule" id="MF_01416"/>
    </source>
</evidence>
<evidence type="ECO:0000256" key="1">
    <source>
        <dbReference type="ARBA" id="ARBA00004370"/>
    </source>
</evidence>
<keyword evidence="7" id="KW-0139">CF(1)</keyword>
<dbReference type="OrthoDB" id="9802471at2"/>
<organism evidence="8 9">
    <name type="scientific">Granulicella rosea</name>
    <dbReference type="NCBI Taxonomy" id="474952"/>
    <lineage>
        <taxon>Bacteria</taxon>
        <taxon>Pseudomonadati</taxon>
        <taxon>Acidobacteriota</taxon>
        <taxon>Terriglobia</taxon>
        <taxon>Terriglobales</taxon>
        <taxon>Acidobacteriaceae</taxon>
        <taxon>Granulicella</taxon>
    </lineage>
</organism>
<evidence type="ECO:0000256" key="3">
    <source>
        <dbReference type="ARBA" id="ARBA00022781"/>
    </source>
</evidence>
<keyword evidence="2 7" id="KW-0813">Transport</keyword>
<name>A0A239E417_9BACT</name>
<comment type="function">
    <text evidence="7">This protein is part of the stalk that links CF(0) to CF(1). It either transmits conformational changes from CF(0) to CF(1) or is implicated in proton conduction.</text>
</comment>
<evidence type="ECO:0000256" key="2">
    <source>
        <dbReference type="ARBA" id="ARBA00022448"/>
    </source>
</evidence>
<proteinExistence type="inferred from homology"/>
<dbReference type="SUPFAM" id="SSF47928">
    <property type="entry name" value="N-terminal domain of the delta subunit of the F1F0-ATP synthase"/>
    <property type="match status" value="1"/>
</dbReference>
<dbReference type="PRINTS" id="PR00125">
    <property type="entry name" value="ATPASEDELTA"/>
</dbReference>
<dbReference type="RefSeq" id="WP_089407058.1">
    <property type="nucleotide sequence ID" value="NZ_FZOU01000001.1"/>
</dbReference>
<dbReference type="EMBL" id="FZOU01000001">
    <property type="protein sequence ID" value="SNS39490.1"/>
    <property type="molecule type" value="Genomic_DNA"/>
</dbReference>
<evidence type="ECO:0000256" key="5">
    <source>
        <dbReference type="ARBA" id="ARBA00023136"/>
    </source>
</evidence>
<dbReference type="Pfam" id="PF00213">
    <property type="entry name" value="OSCP"/>
    <property type="match status" value="1"/>
</dbReference>
<keyword evidence="5 7" id="KW-0472">Membrane</keyword>
<protein>
    <recommendedName>
        <fullName evidence="7">ATP synthase subunit delta</fullName>
    </recommendedName>
    <alternativeName>
        <fullName evidence="7">ATP synthase F(1) sector subunit delta</fullName>
    </alternativeName>
    <alternativeName>
        <fullName evidence="7">F-type ATPase subunit delta</fullName>
        <shortName evidence="7">F-ATPase subunit delta</shortName>
    </alternativeName>
</protein>
<dbReference type="Gene3D" id="1.10.520.20">
    <property type="entry name" value="N-terminal domain of the delta subunit of the F1F0-ATP synthase"/>
    <property type="match status" value="1"/>
</dbReference>
<dbReference type="AlphaFoldDB" id="A0A239E417"/>
<dbReference type="Proteomes" id="UP000198356">
    <property type="component" value="Unassembled WGS sequence"/>
</dbReference>
<keyword evidence="3 7" id="KW-0375">Hydrogen ion transport</keyword>
<comment type="function">
    <text evidence="7">F(1)F(0) ATP synthase produces ATP from ADP in the presence of a proton or sodium gradient. F-type ATPases consist of two structural domains, F(1) containing the extramembraneous catalytic core and F(0) containing the membrane proton channel, linked together by a central stalk and a peripheral stalk. During catalysis, ATP synthesis in the catalytic domain of F(1) is coupled via a rotary mechanism of the central stalk subunits to proton translocation.</text>
</comment>
<keyword evidence="9" id="KW-1185">Reference proteome</keyword>
<evidence type="ECO:0000313" key="8">
    <source>
        <dbReference type="EMBL" id="SNS39490.1"/>
    </source>
</evidence>
<sequence length="180" mass="19303">MAVFAPRYARAFAAVAASKNLDVAAAQQQLQDFAGTFAGSRELREVLTDPSIKSAQKLKVLDAIASRIGMFREVRNFVAVVMDHEHLNELGEILAAYHELADESLGFSEAAVVSAHELTVEDRAELEAQVSKLVGGAKVRVAYSQDASLLGGAVVRIGSTIYDGSVKAQFAQLKQKLINA</sequence>
<dbReference type="PANTHER" id="PTHR11910">
    <property type="entry name" value="ATP SYNTHASE DELTA CHAIN"/>
    <property type="match status" value="1"/>
</dbReference>
<keyword evidence="6 7" id="KW-0066">ATP synthesis</keyword>
<evidence type="ECO:0000256" key="6">
    <source>
        <dbReference type="ARBA" id="ARBA00023310"/>
    </source>
</evidence>
<reference evidence="8 9" key="1">
    <citation type="submission" date="2017-06" db="EMBL/GenBank/DDBJ databases">
        <authorList>
            <person name="Kim H.J."/>
            <person name="Triplett B.A."/>
        </authorList>
    </citation>
    <scope>NUCLEOTIDE SEQUENCE [LARGE SCALE GENOMIC DNA]</scope>
    <source>
        <strain evidence="8 9">DSM 18704</strain>
    </source>
</reference>
<dbReference type="InterPro" id="IPR000711">
    <property type="entry name" value="ATPase_OSCP/dsu"/>
</dbReference>
<evidence type="ECO:0000313" key="9">
    <source>
        <dbReference type="Proteomes" id="UP000198356"/>
    </source>
</evidence>
<dbReference type="GO" id="GO:0005886">
    <property type="term" value="C:plasma membrane"/>
    <property type="evidence" value="ECO:0007669"/>
    <property type="project" value="UniProtKB-SubCell"/>
</dbReference>
<gene>
    <name evidence="7" type="primary">atpH</name>
    <name evidence="8" type="ORF">SAMN05421770_101791</name>
</gene>
<accession>A0A239E417</accession>
<evidence type="ECO:0000256" key="4">
    <source>
        <dbReference type="ARBA" id="ARBA00023065"/>
    </source>
</evidence>
<dbReference type="GO" id="GO:0045259">
    <property type="term" value="C:proton-transporting ATP synthase complex"/>
    <property type="evidence" value="ECO:0007669"/>
    <property type="project" value="UniProtKB-KW"/>
</dbReference>